<accession>A0A2Z7CJF0</accession>
<reference evidence="1 2" key="1">
    <citation type="journal article" date="2015" name="Proc. Natl. Acad. Sci. U.S.A.">
        <title>The resurrection genome of Boea hygrometrica: A blueprint for survival of dehydration.</title>
        <authorList>
            <person name="Xiao L."/>
            <person name="Yang G."/>
            <person name="Zhang L."/>
            <person name="Yang X."/>
            <person name="Zhao S."/>
            <person name="Ji Z."/>
            <person name="Zhou Q."/>
            <person name="Hu M."/>
            <person name="Wang Y."/>
            <person name="Chen M."/>
            <person name="Xu Y."/>
            <person name="Jin H."/>
            <person name="Xiao X."/>
            <person name="Hu G."/>
            <person name="Bao F."/>
            <person name="Hu Y."/>
            <person name="Wan P."/>
            <person name="Li L."/>
            <person name="Deng X."/>
            <person name="Kuang T."/>
            <person name="Xiang C."/>
            <person name="Zhu J.K."/>
            <person name="Oliver M.J."/>
            <person name="He Y."/>
        </authorList>
    </citation>
    <scope>NUCLEOTIDE SEQUENCE [LARGE SCALE GENOMIC DNA]</scope>
    <source>
        <strain evidence="2">cv. XS01</strain>
    </source>
</reference>
<organism evidence="1 2">
    <name type="scientific">Dorcoceras hygrometricum</name>
    <dbReference type="NCBI Taxonomy" id="472368"/>
    <lineage>
        <taxon>Eukaryota</taxon>
        <taxon>Viridiplantae</taxon>
        <taxon>Streptophyta</taxon>
        <taxon>Embryophyta</taxon>
        <taxon>Tracheophyta</taxon>
        <taxon>Spermatophyta</taxon>
        <taxon>Magnoliopsida</taxon>
        <taxon>eudicotyledons</taxon>
        <taxon>Gunneridae</taxon>
        <taxon>Pentapetalae</taxon>
        <taxon>asterids</taxon>
        <taxon>lamiids</taxon>
        <taxon>Lamiales</taxon>
        <taxon>Gesneriaceae</taxon>
        <taxon>Didymocarpoideae</taxon>
        <taxon>Trichosporeae</taxon>
        <taxon>Loxocarpinae</taxon>
        <taxon>Dorcoceras</taxon>
    </lineage>
</organism>
<dbReference type="EMBL" id="KQ995303">
    <property type="protein sequence ID" value="KZV47220.1"/>
    <property type="molecule type" value="Genomic_DNA"/>
</dbReference>
<name>A0A2Z7CJF0_9LAMI</name>
<dbReference type="AlphaFoldDB" id="A0A2Z7CJF0"/>
<evidence type="ECO:0000313" key="1">
    <source>
        <dbReference type="EMBL" id="KZV47220.1"/>
    </source>
</evidence>
<sequence>MQPTNKRHTSILQPCFPNIETVDGAATRWHASITAPISKTCTTTLSRPPLDPTQPRSAQTKAQDVAACVDEADVLLPSSIVLQGCKPLHSKEVNAQPFLPFVLEAQQIHTSHARFKINTQAISRF</sequence>
<evidence type="ECO:0000313" key="2">
    <source>
        <dbReference type="Proteomes" id="UP000250235"/>
    </source>
</evidence>
<proteinExistence type="predicted"/>
<keyword evidence="2" id="KW-1185">Reference proteome</keyword>
<gene>
    <name evidence="1" type="ORF">F511_07643</name>
</gene>
<dbReference type="Proteomes" id="UP000250235">
    <property type="component" value="Unassembled WGS sequence"/>
</dbReference>
<protein>
    <submittedName>
        <fullName evidence="1">Uncharacterized protein</fullName>
    </submittedName>
</protein>